<dbReference type="PANTHER" id="PTHR10644">
    <property type="entry name" value="DNA REPAIR/RNA PROCESSING CPSF FAMILY"/>
    <property type="match status" value="1"/>
</dbReference>
<dbReference type="InterPro" id="IPR015943">
    <property type="entry name" value="WD40/YVTN_repeat-like_dom_sf"/>
</dbReference>
<evidence type="ECO:0000259" key="1">
    <source>
        <dbReference type="Pfam" id="PF03178"/>
    </source>
</evidence>
<feature type="domain" description="RSE1/DDB1/CPSF1 C-terminal" evidence="1">
    <location>
        <begin position="722"/>
        <end position="898"/>
    </location>
</feature>
<dbReference type="AlphaFoldDB" id="A0A9Q9CAK6"/>
<dbReference type="InterPro" id="IPR004871">
    <property type="entry name" value="RSE1/DDB1/CPSF1_C"/>
</dbReference>
<dbReference type="InterPro" id="IPR050358">
    <property type="entry name" value="RSE1/DDB1/CFT1"/>
</dbReference>
<dbReference type="Proteomes" id="UP001059546">
    <property type="component" value="Chromosome VII"/>
</dbReference>
<organism evidence="2 3">
    <name type="scientific">Encephalitozoon hellem</name>
    <name type="common">Microsporidian parasite</name>
    <dbReference type="NCBI Taxonomy" id="27973"/>
    <lineage>
        <taxon>Eukaryota</taxon>
        <taxon>Fungi</taxon>
        <taxon>Fungi incertae sedis</taxon>
        <taxon>Microsporidia</taxon>
        <taxon>Unikaryonidae</taxon>
        <taxon>Encephalitozoon</taxon>
    </lineage>
</organism>
<dbReference type="Pfam" id="PF03178">
    <property type="entry name" value="CPSF_A"/>
    <property type="match status" value="1"/>
</dbReference>
<evidence type="ECO:0000313" key="3">
    <source>
        <dbReference type="Proteomes" id="UP001059546"/>
    </source>
</evidence>
<dbReference type="InterPro" id="IPR036322">
    <property type="entry name" value="WD40_repeat_dom_sf"/>
</dbReference>
<reference evidence="2" key="1">
    <citation type="submission" date="2022-10" db="EMBL/GenBank/DDBJ databases">
        <title>Encephalitozoon hellem ATCC 50604 Complete Genome.</title>
        <authorList>
            <person name="Mascarenhas dos Santos A.C."/>
            <person name="Julian A.T."/>
            <person name="Pombert J.-F."/>
        </authorList>
    </citation>
    <scope>NUCLEOTIDE SEQUENCE</scope>
    <source>
        <strain evidence="2">ATCC 50604</strain>
    </source>
</reference>
<dbReference type="GO" id="GO:0005634">
    <property type="term" value="C:nucleus"/>
    <property type="evidence" value="ECO:0007669"/>
    <property type="project" value="InterPro"/>
</dbReference>
<protein>
    <submittedName>
        <fullName evidence="2">DNA damage-binding protein 1</fullName>
    </submittedName>
</protein>
<dbReference type="GO" id="GO:0003676">
    <property type="term" value="F:nucleic acid binding"/>
    <property type="evidence" value="ECO:0007669"/>
    <property type="project" value="InterPro"/>
</dbReference>
<accession>A0A9Q9CAK6</accession>
<dbReference type="EMBL" id="CP075153">
    <property type="protein sequence ID" value="UTX43637.1"/>
    <property type="molecule type" value="Genomic_DNA"/>
</dbReference>
<evidence type="ECO:0000313" key="2">
    <source>
        <dbReference type="EMBL" id="UTX43637.1"/>
    </source>
</evidence>
<dbReference type="SUPFAM" id="SSF50978">
    <property type="entry name" value="WD40 repeat-like"/>
    <property type="match status" value="1"/>
</dbReference>
<name>A0A9Q9CAK6_ENCHE</name>
<sequence length="933" mass="106716">MFYLSRAVINTDLYTKVLCILSSVCFVQTSSVTIYNINCRRLIYAKKIEFFDVIKSAAVVGDQILIVFNGYLVFLDKDLNERIRHRFGRCSIDYRQVGAYIAHGRNSICLASFFGSMVFYSFEDRLESPIEHFADENTILDLKAIEGTKRYLLLVRNLNGVFARIYEHKPEMIKMLREINVPGGYIAVPLKDSFAVFSPDRVFFFKDGDEIEVYKISQGLSGDLTLIKADAGHECKDISEVKLFTCYTSHCDKGCSLMLIANEEGELFSLKCTEMLKLEYIGRINPSKDIEMHSSGFLVSVGYNSDNCVYFIMKEGEVWSLELVDAIETIKGLSTSAITFDGLHHVYVSDGHYIGEIAEKEPFHLLNEVRLFEEGKEKEVRGTFSCRKSMCIQYDDEVHCFLLEGEKMANLYRFTAKDEIIGYFRVGKDDFYMMAGLVMICNNENGSVVAIKEHRIDYDVFSGNSQHVFVGYRNRITRLDSSSSEDIEIGFVVKEMETSERYLFILTGKRVLRVYGIEDRRFVFIQSFRFDVMFLSLFNGFLYTIGTEIHRFKINEDGSLSLPIRVREYGQPIGKKEGVVIFEEKVVDLGRERILDIDGWKSVFLGDKVVIADGCGLKIYGYKKHRVFATDVMSGKGEYKIIGREAVYIDNNSDGFKIKRFDGSLVVEGCGNAIEFSSSEYQIVSAYARIYDKEGAKSKYFLKVYKNGGLLYDFEIFGKIEVITVNGKEVYCSIENNLYCYEIGVKTLLKKFKVALPSRITKMCTGEDRLFVGTEKNSVFVVKDRRIVCRERIPRHVMALESMDDGCLVVGERVGNVVIMKIKDDSLVSVATIFINDMPIQFVSQDKVFGICTSGKVIEIIKIDEELFEFLEQIGQKISEALNKPFFQPFRRNRFISSEYIREFVNLSEQQVKNVQLKTGIDVEKMLEVISTI</sequence>
<proteinExistence type="predicted"/>
<gene>
    <name evidence="2" type="ORF">GPU96_07g14010</name>
</gene>
<dbReference type="Gene3D" id="2.130.10.10">
    <property type="entry name" value="YVTN repeat-like/Quinoprotein amine dehydrogenase"/>
    <property type="match status" value="1"/>
</dbReference>